<protein>
    <submittedName>
        <fullName evidence="2">Uncharacterized protein</fullName>
    </submittedName>
</protein>
<gene>
    <name evidence="2" type="ORF">PPYR1160_LOCUS4196</name>
</gene>
<dbReference type="AlphaFoldDB" id="A0A7R9U506"/>
<reference evidence="2" key="1">
    <citation type="submission" date="2021-01" db="EMBL/GenBank/DDBJ databases">
        <authorList>
            <person name="Corre E."/>
            <person name="Pelletier E."/>
            <person name="Niang G."/>
            <person name="Scheremetjew M."/>
            <person name="Finn R."/>
            <person name="Kale V."/>
            <person name="Holt S."/>
            <person name="Cochrane G."/>
            <person name="Meng A."/>
            <person name="Brown T."/>
            <person name="Cohen L."/>
        </authorList>
    </citation>
    <scope>NUCLEOTIDE SEQUENCE</scope>
    <source>
        <strain evidence="2">CCMP2078</strain>
    </source>
</reference>
<feature type="chain" id="PRO_5030587803" evidence="1">
    <location>
        <begin position="21"/>
        <end position="352"/>
    </location>
</feature>
<proteinExistence type="predicted"/>
<evidence type="ECO:0000256" key="1">
    <source>
        <dbReference type="SAM" id="SignalP"/>
    </source>
</evidence>
<dbReference type="EMBL" id="HBEA01005474">
    <property type="protein sequence ID" value="CAD8254704.1"/>
    <property type="molecule type" value="Transcribed_RNA"/>
</dbReference>
<keyword evidence="1" id="KW-0732">Signal</keyword>
<accession>A0A7R9U506</accession>
<organism evidence="2">
    <name type="scientific">Pinguiococcus pyrenoidosus</name>
    <dbReference type="NCBI Taxonomy" id="172671"/>
    <lineage>
        <taxon>Eukaryota</taxon>
        <taxon>Sar</taxon>
        <taxon>Stramenopiles</taxon>
        <taxon>Ochrophyta</taxon>
        <taxon>Pinguiophyceae</taxon>
        <taxon>Pinguiochrysidales</taxon>
        <taxon>Pinguiochrysidaceae</taxon>
        <taxon>Pinguiococcus</taxon>
    </lineage>
</organism>
<evidence type="ECO:0000313" key="2">
    <source>
        <dbReference type="EMBL" id="CAD8254704.1"/>
    </source>
</evidence>
<sequence length="352" mass="38539">MASSSRVLLWTFLLWSSVCGLRQPPRISAEKLRIRGVALGLRPERSAMRLIGAALAAATLLAPLQPASVLAATGYTRRENLAIEAKKPLPKGIPFSDVGDGPLSFGKAAEASEIATARRKIAALKPYMDEIERYIFTNDYEPLRAFLNVFSQQEDSFVKTIDGVASRGTADAIAAAEAMEHEAKQLFLALDEIRKAATLEKPSGLKKGYIKLALAYDRYLKASDNLPGYDKIVSTEKYFANIPDEWLVFDTEKKPEPQDPVIFIEGPDKGRTGVLLGYITPAKNLAAKSLEMVESKASGIPGFPRPKGDGTASKRKAVIKMDNYLEEPQPGQQVLNEVKEVPCNFVARQLES</sequence>
<name>A0A7R9U506_9STRA</name>
<feature type="signal peptide" evidence="1">
    <location>
        <begin position="1"/>
        <end position="20"/>
    </location>
</feature>